<dbReference type="EnsemblMetazoa" id="CLYHEMT008800.1">
    <property type="protein sequence ID" value="CLYHEMP008800.1"/>
    <property type="gene ID" value="CLYHEMG008800"/>
</dbReference>
<reference evidence="1" key="1">
    <citation type="submission" date="2021-01" db="UniProtKB">
        <authorList>
            <consortium name="EnsemblMetazoa"/>
        </authorList>
    </citation>
    <scope>IDENTIFICATION</scope>
</reference>
<dbReference type="Proteomes" id="UP000594262">
    <property type="component" value="Unplaced"/>
</dbReference>
<keyword evidence="2" id="KW-1185">Reference proteome</keyword>
<sequence>LYTCFKDLALDIRSIHAKEDRINSFEKRAESFFEKLIAHTGSQKLDGLPYLHVLRNHLSKTMKVLYDLFGWGYGMFSTHAGEHLNKTIKQWEASSSNFDKRGFMILFAIFDRNNFSSMIIYTRRIEK</sequence>
<accession>A0A7M5V370</accession>
<proteinExistence type="predicted"/>
<name>A0A7M5V370_9CNID</name>
<evidence type="ECO:0000313" key="2">
    <source>
        <dbReference type="Proteomes" id="UP000594262"/>
    </source>
</evidence>
<protein>
    <submittedName>
        <fullName evidence="1">Uncharacterized protein</fullName>
    </submittedName>
</protein>
<dbReference type="AlphaFoldDB" id="A0A7M5V370"/>
<evidence type="ECO:0000313" key="1">
    <source>
        <dbReference type="EnsemblMetazoa" id="CLYHEMP008800.1"/>
    </source>
</evidence>
<organism evidence="1 2">
    <name type="scientific">Clytia hemisphaerica</name>
    <dbReference type="NCBI Taxonomy" id="252671"/>
    <lineage>
        <taxon>Eukaryota</taxon>
        <taxon>Metazoa</taxon>
        <taxon>Cnidaria</taxon>
        <taxon>Hydrozoa</taxon>
        <taxon>Hydroidolina</taxon>
        <taxon>Leptothecata</taxon>
        <taxon>Obeliida</taxon>
        <taxon>Clytiidae</taxon>
        <taxon>Clytia</taxon>
    </lineage>
</organism>